<organism evidence="7 8">
    <name type="scientific">Shewanella canadensis</name>
    <dbReference type="NCBI Taxonomy" id="271096"/>
    <lineage>
        <taxon>Bacteria</taxon>
        <taxon>Pseudomonadati</taxon>
        <taxon>Pseudomonadota</taxon>
        <taxon>Gammaproteobacteria</taxon>
        <taxon>Alteromonadales</taxon>
        <taxon>Shewanellaceae</taxon>
        <taxon>Shewanella</taxon>
    </lineage>
</organism>
<dbReference type="GO" id="GO:0003677">
    <property type="term" value="F:DNA binding"/>
    <property type="evidence" value="ECO:0007669"/>
    <property type="project" value="UniProtKB-KW"/>
</dbReference>
<name>A0A431WQE5_9GAMM</name>
<dbReference type="InterPro" id="IPR001789">
    <property type="entry name" value="Sig_transdc_resp-reg_receiver"/>
</dbReference>
<evidence type="ECO:0000259" key="6">
    <source>
        <dbReference type="PROSITE" id="PS50110"/>
    </source>
</evidence>
<accession>A0A431WQE5</accession>
<dbReference type="CDD" id="cd06170">
    <property type="entry name" value="LuxR_C_like"/>
    <property type="match status" value="1"/>
</dbReference>
<dbReference type="Proteomes" id="UP000267448">
    <property type="component" value="Unassembled WGS sequence"/>
</dbReference>
<sequence length="209" mass="23241">MPNTLPLYLVDDDVAILDSLSFMLGQFGYHITAFNNGDDFLNTVPLDRAACVILDSRMPEVSGQEVQQKLLEIDSPLGIIFLTGHGDMPMAVDAFRKGACDFFQKPVSGKALSCAIDKAMLYSHRTFEAQSLKRKLSTLSEREQEVLNLLTKGMTNKQISEALFLSLRTIEVHRAKVMKKLEVHNMAELAKYSQMSSAEDLDEILGPPS</sequence>
<dbReference type="EMBL" id="RXNU01000010">
    <property type="protein sequence ID" value="RTR37756.1"/>
    <property type="molecule type" value="Genomic_DNA"/>
</dbReference>
<evidence type="ECO:0000256" key="3">
    <source>
        <dbReference type="ARBA" id="ARBA00023163"/>
    </source>
</evidence>
<comment type="caution">
    <text evidence="7">The sequence shown here is derived from an EMBL/GenBank/DDBJ whole genome shotgun (WGS) entry which is preliminary data.</text>
</comment>
<reference evidence="7 8" key="1">
    <citation type="submission" date="2018-12" db="EMBL/GenBank/DDBJ databases">
        <authorList>
            <person name="Yu L."/>
        </authorList>
    </citation>
    <scope>NUCLEOTIDE SEQUENCE [LARGE SCALE GENOMIC DNA]</scope>
    <source>
        <strain evidence="7 8">HAW-EB2</strain>
    </source>
</reference>
<keyword evidence="4" id="KW-0597">Phosphoprotein</keyword>
<dbReference type="CDD" id="cd17537">
    <property type="entry name" value="REC_FixJ"/>
    <property type="match status" value="1"/>
</dbReference>
<feature type="domain" description="Response regulatory" evidence="6">
    <location>
        <begin position="6"/>
        <end position="120"/>
    </location>
</feature>
<dbReference type="OrthoDB" id="9802186at2"/>
<evidence type="ECO:0000313" key="7">
    <source>
        <dbReference type="EMBL" id="RTR37756.1"/>
    </source>
</evidence>
<dbReference type="InterPro" id="IPR000792">
    <property type="entry name" value="Tscrpt_reg_LuxR_C"/>
</dbReference>
<dbReference type="Pfam" id="PF00072">
    <property type="entry name" value="Response_reg"/>
    <property type="match status" value="1"/>
</dbReference>
<keyword evidence="2" id="KW-0238">DNA-binding</keyword>
<dbReference type="Gene3D" id="1.10.10.10">
    <property type="entry name" value="Winged helix-like DNA-binding domain superfamily/Winged helix DNA-binding domain"/>
    <property type="match status" value="1"/>
</dbReference>
<keyword evidence="1" id="KW-0805">Transcription regulation</keyword>
<dbReference type="GO" id="GO:0006355">
    <property type="term" value="P:regulation of DNA-templated transcription"/>
    <property type="evidence" value="ECO:0007669"/>
    <property type="project" value="InterPro"/>
</dbReference>
<feature type="modified residue" description="4-aspartylphosphate" evidence="4">
    <location>
        <position position="55"/>
    </location>
</feature>
<evidence type="ECO:0000259" key="5">
    <source>
        <dbReference type="PROSITE" id="PS50043"/>
    </source>
</evidence>
<dbReference type="Pfam" id="PF00196">
    <property type="entry name" value="GerE"/>
    <property type="match status" value="1"/>
</dbReference>
<dbReference type="GO" id="GO:0000160">
    <property type="term" value="P:phosphorelay signal transduction system"/>
    <property type="evidence" value="ECO:0007669"/>
    <property type="project" value="InterPro"/>
</dbReference>
<dbReference type="Gene3D" id="3.40.50.2300">
    <property type="match status" value="1"/>
</dbReference>
<dbReference type="PROSITE" id="PS50110">
    <property type="entry name" value="RESPONSE_REGULATORY"/>
    <property type="match status" value="1"/>
</dbReference>
<dbReference type="PRINTS" id="PR00038">
    <property type="entry name" value="HTHLUXR"/>
</dbReference>
<dbReference type="AlphaFoldDB" id="A0A431WQE5"/>
<evidence type="ECO:0000256" key="2">
    <source>
        <dbReference type="ARBA" id="ARBA00023125"/>
    </source>
</evidence>
<dbReference type="InterPro" id="IPR011006">
    <property type="entry name" value="CheY-like_superfamily"/>
</dbReference>
<evidence type="ECO:0000256" key="4">
    <source>
        <dbReference type="PROSITE-ProRule" id="PRU00169"/>
    </source>
</evidence>
<dbReference type="SUPFAM" id="SSF52172">
    <property type="entry name" value="CheY-like"/>
    <property type="match status" value="1"/>
</dbReference>
<feature type="domain" description="HTH luxR-type" evidence="5">
    <location>
        <begin position="132"/>
        <end position="197"/>
    </location>
</feature>
<dbReference type="PROSITE" id="PS50043">
    <property type="entry name" value="HTH_LUXR_2"/>
    <property type="match status" value="1"/>
</dbReference>
<evidence type="ECO:0000313" key="8">
    <source>
        <dbReference type="Proteomes" id="UP000267448"/>
    </source>
</evidence>
<protein>
    <submittedName>
        <fullName evidence="7">Response regulator transcription factor</fullName>
    </submittedName>
</protein>
<gene>
    <name evidence="7" type="ORF">EKG38_17200</name>
</gene>
<keyword evidence="8" id="KW-1185">Reference proteome</keyword>
<keyword evidence="3" id="KW-0804">Transcription</keyword>
<proteinExistence type="predicted"/>
<dbReference type="InterPro" id="IPR036388">
    <property type="entry name" value="WH-like_DNA-bd_sf"/>
</dbReference>
<evidence type="ECO:0000256" key="1">
    <source>
        <dbReference type="ARBA" id="ARBA00023015"/>
    </source>
</evidence>
<dbReference type="SMART" id="SM00421">
    <property type="entry name" value="HTH_LUXR"/>
    <property type="match status" value="1"/>
</dbReference>
<dbReference type="SMART" id="SM00448">
    <property type="entry name" value="REC"/>
    <property type="match status" value="1"/>
</dbReference>
<dbReference type="RefSeq" id="WP_126521454.1">
    <property type="nucleotide sequence ID" value="NZ_RXNU01000010.1"/>
</dbReference>
<dbReference type="PANTHER" id="PTHR44688">
    <property type="entry name" value="DNA-BINDING TRANSCRIPTIONAL ACTIVATOR DEVR_DOSR"/>
    <property type="match status" value="1"/>
</dbReference>
<dbReference type="PANTHER" id="PTHR44688:SF16">
    <property type="entry name" value="DNA-BINDING TRANSCRIPTIONAL ACTIVATOR DEVR_DOSR"/>
    <property type="match status" value="1"/>
</dbReference>